<comment type="catalytic activity">
    <reaction evidence="9">
        <text>UDP-N-acetyl-alpha-D-muramoyl-L-alanyl-D-glutamate + meso-2,6-diaminopimelate + ATP = UDP-N-acetyl-alpha-D-muramoyl-L-alanyl-gamma-D-glutamyl-meso-2,6-diaminopimelate + ADP + phosphate + H(+)</text>
        <dbReference type="Rhea" id="RHEA:23676"/>
        <dbReference type="ChEBI" id="CHEBI:15378"/>
        <dbReference type="ChEBI" id="CHEBI:30616"/>
        <dbReference type="ChEBI" id="CHEBI:43474"/>
        <dbReference type="ChEBI" id="CHEBI:57791"/>
        <dbReference type="ChEBI" id="CHEBI:83900"/>
        <dbReference type="ChEBI" id="CHEBI:83905"/>
        <dbReference type="ChEBI" id="CHEBI:456216"/>
        <dbReference type="EC" id="6.3.2.13"/>
    </reaction>
</comment>
<dbReference type="SUPFAM" id="SSF53244">
    <property type="entry name" value="MurD-like peptide ligases, peptide-binding domain"/>
    <property type="match status" value="1"/>
</dbReference>
<comment type="subcellular location">
    <subcellularLocation>
        <location evidence="9 10">Cytoplasm</location>
    </subcellularLocation>
</comment>
<feature type="short sequence motif" description="Meso-diaminopimelate recognition motif" evidence="9">
    <location>
        <begin position="370"/>
        <end position="373"/>
    </location>
</feature>
<evidence type="ECO:0000256" key="2">
    <source>
        <dbReference type="ARBA" id="ARBA00022490"/>
    </source>
</evidence>
<dbReference type="InterPro" id="IPR018109">
    <property type="entry name" value="Folylpolyglutamate_synth_CS"/>
</dbReference>
<dbReference type="AlphaFoldDB" id="A0A553UIU5"/>
<accession>A0A553UIU5</accession>
<evidence type="ECO:0000256" key="6">
    <source>
        <dbReference type="ARBA" id="ARBA00022960"/>
    </source>
</evidence>
<dbReference type="Gene3D" id="3.40.1190.10">
    <property type="entry name" value="Mur-like, catalytic domain"/>
    <property type="match status" value="1"/>
</dbReference>
<dbReference type="OrthoDB" id="9800958at2"/>
<gene>
    <name evidence="9" type="primary">murE</name>
    <name evidence="13" type="ORF">FNE76_07575</name>
</gene>
<protein>
    <recommendedName>
        <fullName evidence="9">UDP-N-acetylmuramoyl-L-alanyl-D-glutamate--2,6-diaminopimelate ligase</fullName>
        <ecNumber evidence="9">6.3.2.13</ecNumber>
    </recommendedName>
    <alternativeName>
        <fullName evidence="9">Meso-A2pm-adding enzyme</fullName>
    </alternativeName>
    <alternativeName>
        <fullName evidence="9">Meso-diaminopimelate-adding enzyme</fullName>
    </alternativeName>
    <alternativeName>
        <fullName evidence="9">UDP-MurNAc-L-Ala-D-Glu:meso-diaminopimelate ligase</fullName>
    </alternativeName>
    <alternativeName>
        <fullName evidence="9">UDP-MurNAc-tripeptide synthetase</fullName>
    </alternativeName>
    <alternativeName>
        <fullName evidence="9">UDP-N-acetylmuramyl-tripeptide synthetase</fullName>
    </alternativeName>
</protein>
<comment type="cofactor">
    <cofactor evidence="9">
        <name>Mg(2+)</name>
        <dbReference type="ChEBI" id="CHEBI:18420"/>
    </cofactor>
</comment>
<feature type="binding site" evidence="9">
    <location>
        <position position="152"/>
    </location>
    <ligand>
        <name>UDP-N-acetyl-alpha-D-muramoyl-L-alanyl-D-glutamate</name>
        <dbReference type="ChEBI" id="CHEBI:83900"/>
    </ligand>
</feature>
<feature type="binding site" evidence="9">
    <location>
        <position position="346"/>
    </location>
    <ligand>
        <name>meso-2,6-diaminopimelate</name>
        <dbReference type="ChEBI" id="CHEBI:57791"/>
    </ligand>
</feature>
<feature type="domain" description="Mur ligase central" evidence="12">
    <location>
        <begin position="72"/>
        <end position="278"/>
    </location>
</feature>
<comment type="caution">
    <text evidence="13">The sequence shown here is derived from an EMBL/GenBank/DDBJ whole genome shotgun (WGS) entry which is preliminary data.</text>
</comment>
<feature type="binding site" evidence="9">
    <location>
        <begin position="117"/>
        <end position="118"/>
    </location>
    <ligand>
        <name>UDP-N-acetyl-alpha-D-muramoyl-L-alanyl-D-glutamate</name>
        <dbReference type="ChEBI" id="CHEBI:83900"/>
    </ligand>
</feature>
<dbReference type="RefSeq" id="WP_120948337.1">
    <property type="nucleotide sequence ID" value="NZ_QXQP01000006.1"/>
</dbReference>
<dbReference type="InterPro" id="IPR013221">
    <property type="entry name" value="Mur_ligase_cen"/>
</dbReference>
<feature type="binding site" evidence="9">
    <location>
        <position position="423"/>
    </location>
    <ligand>
        <name>meso-2,6-diaminopimelate</name>
        <dbReference type="ChEBI" id="CHEBI:57791"/>
    </ligand>
</feature>
<dbReference type="GO" id="GO:0071555">
    <property type="term" value="P:cell wall organization"/>
    <property type="evidence" value="ECO:0007669"/>
    <property type="project" value="UniProtKB-KW"/>
</dbReference>
<dbReference type="GO" id="GO:0051301">
    <property type="term" value="P:cell division"/>
    <property type="evidence" value="ECO:0007669"/>
    <property type="project" value="UniProtKB-KW"/>
</dbReference>
<evidence type="ECO:0000256" key="5">
    <source>
        <dbReference type="ARBA" id="ARBA00022840"/>
    </source>
</evidence>
<dbReference type="InterPro" id="IPR036565">
    <property type="entry name" value="Mur-like_cat_sf"/>
</dbReference>
<comment type="similarity">
    <text evidence="1 9">Belongs to the MurCDEF family. MurE subfamily.</text>
</comment>
<feature type="domain" description="Mur ligase C-terminal" evidence="11">
    <location>
        <begin position="302"/>
        <end position="425"/>
    </location>
</feature>
<feature type="binding site" evidence="9">
    <location>
        <begin position="74"/>
        <end position="80"/>
    </location>
    <ligand>
        <name>ATP</name>
        <dbReference type="ChEBI" id="CHEBI:30616"/>
    </ligand>
</feature>
<dbReference type="Proteomes" id="UP000319322">
    <property type="component" value="Unassembled WGS sequence"/>
</dbReference>
<feature type="binding site" evidence="9">
    <location>
        <position position="150"/>
    </location>
    <ligand>
        <name>UDP-N-acetyl-alpha-D-muramoyl-L-alanyl-D-glutamate</name>
        <dbReference type="ChEBI" id="CHEBI:83900"/>
    </ligand>
</feature>
<feature type="binding site" evidence="9">
    <location>
        <position position="144"/>
    </location>
    <ligand>
        <name>UDP-N-acetyl-alpha-D-muramoyl-L-alanyl-D-glutamate</name>
        <dbReference type="ChEBI" id="CHEBI:83900"/>
    </ligand>
</feature>
<dbReference type="GO" id="GO:0008765">
    <property type="term" value="F:UDP-N-acetylmuramoylalanyl-D-glutamate-2,6-diaminopimelate ligase activity"/>
    <property type="evidence" value="ECO:0007669"/>
    <property type="project" value="UniProtKB-UniRule"/>
</dbReference>
<feature type="modified residue" description="N6-carboxylysine" evidence="9">
    <location>
        <position position="184"/>
    </location>
</feature>
<comment type="function">
    <text evidence="9">Catalyzes the addition of meso-diaminopimelic acid to the nucleotide precursor UDP-N-acetylmuramoyl-L-alanyl-D-glutamate (UMAG) in the biosynthesis of bacterial cell-wall peptidoglycan.</text>
</comment>
<dbReference type="GO" id="GO:0004326">
    <property type="term" value="F:tetrahydrofolylpolyglutamate synthase activity"/>
    <property type="evidence" value="ECO:0007669"/>
    <property type="project" value="InterPro"/>
</dbReference>
<dbReference type="GO" id="GO:0008360">
    <property type="term" value="P:regulation of cell shape"/>
    <property type="evidence" value="ECO:0007669"/>
    <property type="project" value="UniProtKB-KW"/>
</dbReference>
<evidence type="ECO:0000256" key="4">
    <source>
        <dbReference type="ARBA" id="ARBA00022741"/>
    </source>
</evidence>
<dbReference type="Gene3D" id="3.90.190.20">
    <property type="entry name" value="Mur ligase, C-terminal domain"/>
    <property type="match status" value="1"/>
</dbReference>
<evidence type="ECO:0000259" key="12">
    <source>
        <dbReference type="Pfam" id="PF08245"/>
    </source>
</evidence>
<evidence type="ECO:0000313" key="14">
    <source>
        <dbReference type="Proteomes" id="UP000319322"/>
    </source>
</evidence>
<keyword evidence="8 9" id="KW-0961">Cell wall biogenesis/degradation</keyword>
<comment type="caution">
    <text evidence="9">Lacks conserved residue(s) required for the propagation of feature annotation.</text>
</comment>
<evidence type="ECO:0000256" key="1">
    <source>
        <dbReference type="ARBA" id="ARBA00005898"/>
    </source>
</evidence>
<feature type="binding site" evidence="9">
    <location>
        <begin position="370"/>
        <end position="373"/>
    </location>
    <ligand>
        <name>meso-2,6-diaminopimelate</name>
        <dbReference type="ChEBI" id="CHEBI:57791"/>
    </ligand>
</feature>
<keyword evidence="2 9" id="KW-0963">Cytoplasm</keyword>
<dbReference type="HAMAP" id="MF_00208">
    <property type="entry name" value="MurE"/>
    <property type="match status" value="1"/>
</dbReference>
<keyword evidence="9 10" id="KW-0131">Cell cycle</keyword>
<evidence type="ECO:0000256" key="7">
    <source>
        <dbReference type="ARBA" id="ARBA00022984"/>
    </source>
</evidence>
<keyword evidence="6 9" id="KW-0133">Cell shape</keyword>
<dbReference type="SUPFAM" id="SSF53623">
    <property type="entry name" value="MurD-like peptide ligases, catalytic domain"/>
    <property type="match status" value="1"/>
</dbReference>
<sequence>MKLAKRIEVLGRVFGAISDDTRDLGDPHCLLLQTPSNQAFVQAHLEKFPNTPYIHASELKNHFDLGPHIIGITGTNGKTTTASLIYSLLLDLGYGCALLGTRGFFCNDRRLKPKGLTTPPLLELYSDVERAKQEGVRYFVMEVSSHAIAQERILGLDFSAKVITNITSDHLDYHHTLEEYRAVKNAFLNDTGLKIINRDDPHVRFNPTNAYGYGIESKSHLSVSAYSLSPSLSAHVEFWENPSMRYRSPEKSRHEACLLHSPLMGLHNLYNLLGGLLCVKLLTKENLEKLSVLAQNFLGVQGRMEVVHAKPLVIVDFAHTADGFEQIFNSFKGHKIKALFGAGGNRDRTKRPLMGAIASQHAMQIYITSDNPRDEDPLEIMQEILAGIPKHKRTQVILEVDRKEAIILALEALKSDEVLLILGKGDESVQIVGNQNLPFDDGEVVKTYFEERT</sequence>
<evidence type="ECO:0000256" key="8">
    <source>
        <dbReference type="ARBA" id="ARBA00023316"/>
    </source>
</evidence>
<dbReference type="EC" id="6.3.2.13" evidence="9"/>
<evidence type="ECO:0000313" key="13">
    <source>
        <dbReference type="EMBL" id="TSA80112.1"/>
    </source>
</evidence>
<evidence type="ECO:0000256" key="3">
    <source>
        <dbReference type="ARBA" id="ARBA00022598"/>
    </source>
</evidence>
<feature type="binding site" evidence="9">
    <location>
        <position position="427"/>
    </location>
    <ligand>
        <name>meso-2,6-diaminopimelate</name>
        <dbReference type="ChEBI" id="CHEBI:57791"/>
    </ligand>
</feature>
<dbReference type="NCBIfam" id="TIGR01085">
    <property type="entry name" value="murE"/>
    <property type="match status" value="1"/>
</dbReference>
<dbReference type="EMBL" id="VKGC01000030">
    <property type="protein sequence ID" value="TSA80112.1"/>
    <property type="molecule type" value="Genomic_DNA"/>
</dbReference>
<dbReference type="Pfam" id="PF08245">
    <property type="entry name" value="Mur_ligase_M"/>
    <property type="match status" value="1"/>
</dbReference>
<keyword evidence="4 9" id="KW-0547">Nucleotide-binding</keyword>
<dbReference type="Pfam" id="PF02875">
    <property type="entry name" value="Mur_ligase_C"/>
    <property type="match status" value="1"/>
</dbReference>
<keyword evidence="14" id="KW-1185">Reference proteome</keyword>
<evidence type="ECO:0000259" key="11">
    <source>
        <dbReference type="Pfam" id="PF02875"/>
    </source>
</evidence>
<evidence type="ECO:0000256" key="9">
    <source>
        <dbReference type="HAMAP-Rule" id="MF_00208"/>
    </source>
</evidence>
<keyword evidence="3 9" id="KW-0436">Ligase</keyword>
<dbReference type="InterPro" id="IPR036615">
    <property type="entry name" value="Mur_ligase_C_dom_sf"/>
</dbReference>
<dbReference type="UniPathway" id="UPA00219"/>
<dbReference type="GO" id="GO:0009252">
    <property type="term" value="P:peptidoglycan biosynthetic process"/>
    <property type="evidence" value="ECO:0007669"/>
    <property type="project" value="UniProtKB-UniRule"/>
</dbReference>
<dbReference type="GO" id="GO:0005737">
    <property type="term" value="C:cytoplasm"/>
    <property type="evidence" value="ECO:0007669"/>
    <property type="project" value="UniProtKB-SubCell"/>
</dbReference>
<dbReference type="PROSITE" id="PS01011">
    <property type="entry name" value="FOLYLPOLYGLU_SYNT_1"/>
    <property type="match status" value="1"/>
</dbReference>
<reference evidence="13" key="1">
    <citation type="submission" date="2019-07" db="EMBL/GenBank/DDBJ databases">
        <title>Helicobacter labacensis sp. nov., Helicobacter mehlei sp. nov. and Helicobacter vulpis sp. nov., isolated from gastric mucosa of red fox (Vulpis vulpis).</title>
        <authorList>
            <person name="Kusar D."/>
            <person name="Gruntar I."/>
            <person name="Pate M."/>
            <person name="Zajc U."/>
            <person name="Ocepek M."/>
        </authorList>
    </citation>
    <scope>NUCLEOTIDE SEQUENCE [LARGE SCALE GENOMIC DNA]</scope>
    <source>
        <strain evidence="13">L8b</strain>
    </source>
</reference>
<keyword evidence="7 9" id="KW-0573">Peptidoglycan synthesis</keyword>
<comment type="pathway">
    <text evidence="9 10">Cell wall biogenesis; peptidoglycan biosynthesis.</text>
</comment>
<dbReference type="NCBIfam" id="NF001126">
    <property type="entry name" value="PRK00139.1-4"/>
    <property type="match status" value="1"/>
</dbReference>
<dbReference type="InterPro" id="IPR004101">
    <property type="entry name" value="Mur_ligase_C"/>
</dbReference>
<dbReference type="InterPro" id="IPR005761">
    <property type="entry name" value="UDP-N-AcMur-Glu-dNH2Pim_ligase"/>
</dbReference>
<dbReference type="PANTHER" id="PTHR23135">
    <property type="entry name" value="MUR LIGASE FAMILY MEMBER"/>
    <property type="match status" value="1"/>
</dbReference>
<comment type="PTM">
    <text evidence="9">Carboxylation is probably crucial for Mg(2+) binding and, consequently, for the gamma-phosphate positioning of ATP.</text>
</comment>
<feature type="binding site" evidence="9">
    <location>
        <position position="21"/>
    </location>
    <ligand>
        <name>UDP-N-acetyl-alpha-D-muramoyl-L-alanyl-D-glutamate</name>
        <dbReference type="ChEBI" id="CHEBI:83900"/>
    </ligand>
</feature>
<dbReference type="GO" id="GO:0005524">
    <property type="term" value="F:ATP binding"/>
    <property type="evidence" value="ECO:0007669"/>
    <property type="project" value="UniProtKB-UniRule"/>
</dbReference>
<keyword evidence="5 9" id="KW-0067">ATP-binding</keyword>
<proteinExistence type="inferred from homology"/>
<keyword evidence="9 10" id="KW-0132">Cell division</keyword>
<organism evidence="13 14">
    <name type="scientific">Helicobacter mehlei</name>
    <dbReference type="NCBI Taxonomy" id="2316080"/>
    <lineage>
        <taxon>Bacteria</taxon>
        <taxon>Pseudomonadati</taxon>
        <taxon>Campylobacterota</taxon>
        <taxon>Epsilonproteobacteria</taxon>
        <taxon>Campylobacterales</taxon>
        <taxon>Helicobacteraceae</taxon>
        <taxon>Helicobacter</taxon>
    </lineage>
</organism>
<evidence type="ECO:0000256" key="10">
    <source>
        <dbReference type="RuleBase" id="RU004135"/>
    </source>
</evidence>
<keyword evidence="9" id="KW-0460">Magnesium</keyword>
<reference evidence="13" key="2">
    <citation type="submission" date="2019-07" db="EMBL/GenBank/DDBJ databases">
        <authorList>
            <person name="Papic B."/>
        </authorList>
    </citation>
    <scope>NUCLEOTIDE SEQUENCE [LARGE SCALE GENOMIC DNA]</scope>
    <source>
        <strain evidence="13">L8b</strain>
    </source>
</reference>
<name>A0A553UIU5_9HELI</name>
<dbReference type="PANTHER" id="PTHR23135:SF4">
    <property type="entry name" value="UDP-N-ACETYLMURAMOYL-L-ALANYL-D-GLUTAMATE--2,6-DIAMINOPIMELATE LIGASE MURE HOMOLOG, CHLOROPLASTIC"/>
    <property type="match status" value="1"/>
</dbReference>
<dbReference type="GO" id="GO:0000287">
    <property type="term" value="F:magnesium ion binding"/>
    <property type="evidence" value="ECO:0007669"/>
    <property type="project" value="UniProtKB-UniRule"/>
</dbReference>